<dbReference type="InterPro" id="IPR003737">
    <property type="entry name" value="GlcNAc_PI_deacetylase-related"/>
</dbReference>
<dbReference type="PANTHER" id="PTHR12993">
    <property type="entry name" value="N-ACETYLGLUCOSAMINYL-PHOSPHATIDYLINOSITOL DE-N-ACETYLASE-RELATED"/>
    <property type="match status" value="1"/>
</dbReference>
<proteinExistence type="predicted"/>
<protein>
    <submittedName>
        <fullName evidence="1">PIG-L family deacetylase</fullName>
    </submittedName>
</protein>
<dbReference type="PANTHER" id="PTHR12993:SF11">
    <property type="entry name" value="N-ACETYLGLUCOSAMINYL-PHOSPHATIDYLINOSITOL DE-N-ACETYLASE"/>
    <property type="match status" value="1"/>
</dbReference>
<dbReference type="InterPro" id="IPR024078">
    <property type="entry name" value="LmbE-like_dom_sf"/>
</dbReference>
<accession>A0ABT1YHG7</accession>
<evidence type="ECO:0000313" key="2">
    <source>
        <dbReference type="Proteomes" id="UP001300012"/>
    </source>
</evidence>
<reference evidence="1 2" key="1">
    <citation type="submission" date="2022-08" db="EMBL/GenBank/DDBJ databases">
        <title>Paenibacillus endoradicis sp. nov., Paenibacillus radicibacter sp. nov and Paenibacillus pararadicis sp. nov., three cold-adapted plant growth-promoting bacteria isolated from root of Larix gmelinii in Great Khingan.</title>
        <authorList>
            <person name="Xue H."/>
        </authorList>
    </citation>
    <scope>NUCLEOTIDE SEQUENCE [LARGE SCALE GENOMIC DNA]</scope>
    <source>
        <strain evidence="1 2">N5-1-1-5</strain>
    </source>
</reference>
<organism evidence="1 2">
    <name type="scientific">Paenibacillus radicis</name>
    <name type="common">ex Xue et al. 2023</name>
    <dbReference type="NCBI Taxonomy" id="2972489"/>
    <lineage>
        <taxon>Bacteria</taxon>
        <taxon>Bacillati</taxon>
        <taxon>Bacillota</taxon>
        <taxon>Bacilli</taxon>
        <taxon>Bacillales</taxon>
        <taxon>Paenibacillaceae</taxon>
        <taxon>Paenibacillus</taxon>
    </lineage>
</organism>
<dbReference type="Gene3D" id="3.40.50.10320">
    <property type="entry name" value="LmbE-like"/>
    <property type="match status" value="1"/>
</dbReference>
<dbReference type="Pfam" id="PF02585">
    <property type="entry name" value="PIG-L"/>
    <property type="match status" value="1"/>
</dbReference>
<dbReference type="Proteomes" id="UP001300012">
    <property type="component" value="Unassembled WGS sequence"/>
</dbReference>
<gene>
    <name evidence="1" type="ORF">NV381_14490</name>
</gene>
<comment type="caution">
    <text evidence="1">The sequence shown here is derived from an EMBL/GenBank/DDBJ whole genome shotgun (WGS) entry which is preliminary data.</text>
</comment>
<dbReference type="RefSeq" id="WP_258213996.1">
    <property type="nucleotide sequence ID" value="NZ_JANQBD010000009.1"/>
</dbReference>
<name>A0ABT1YHG7_9BACL</name>
<evidence type="ECO:0000313" key="1">
    <source>
        <dbReference type="EMBL" id="MCR8632412.1"/>
    </source>
</evidence>
<dbReference type="EMBL" id="JANQBD010000009">
    <property type="protein sequence ID" value="MCR8632412.1"/>
    <property type="molecule type" value="Genomic_DNA"/>
</dbReference>
<dbReference type="SUPFAM" id="SSF102588">
    <property type="entry name" value="LmbE-like"/>
    <property type="match status" value="1"/>
</dbReference>
<keyword evidence="2" id="KW-1185">Reference proteome</keyword>
<sequence length="270" mass="30867">MVHKMVYIFITLLLVNCVSNVDVKPHTPVVLIIAAHPDDETIGMGLSIIQKKKLGQEVNVVVAVDGGKEEGTPNRETRVNRRMEESKSALRLAGLKDQEMIYLKYPDTNVSHSIEELYNDLLKIMKEKNPDEVYIQAWEAGNIDHDAVHFAAAQAAKSLKILERTYEFTEYNALHQPKLRNPQGIGFAALTDLPGIKVNASEEDINLKNKMLAQYSSEGALSIFRDWPELYRQLPAHDYLKKPYEKQAYPRFDNELKPEIEKFFEKKNLN</sequence>